<evidence type="ECO:0000256" key="8">
    <source>
        <dbReference type="ARBA" id="ARBA00037420"/>
    </source>
</evidence>
<feature type="domain" description="Thioredoxin" evidence="10">
    <location>
        <begin position="9"/>
        <end position="164"/>
    </location>
</feature>
<keyword evidence="3 9" id="KW-0575">Peroxidase</keyword>
<evidence type="ECO:0000256" key="7">
    <source>
        <dbReference type="ARBA" id="ARBA00025719"/>
    </source>
</evidence>
<dbReference type="CDD" id="cd03016">
    <property type="entry name" value="PRX_1cys"/>
    <property type="match status" value="1"/>
</dbReference>
<accession>A0ABS1E5Q2</accession>
<organism evidence="11 12">
    <name type="scientific">Halorhodospira neutriphila</name>
    <dbReference type="NCBI Taxonomy" id="168379"/>
    <lineage>
        <taxon>Bacteria</taxon>
        <taxon>Pseudomonadati</taxon>
        <taxon>Pseudomonadota</taxon>
        <taxon>Gammaproteobacteria</taxon>
        <taxon>Chromatiales</taxon>
        <taxon>Ectothiorhodospiraceae</taxon>
        <taxon>Halorhodospira</taxon>
    </lineage>
</organism>
<evidence type="ECO:0000256" key="4">
    <source>
        <dbReference type="ARBA" id="ARBA00022862"/>
    </source>
</evidence>
<feature type="disulfide bond" description="Interchain (with Cys-51); in linked form" evidence="9">
    <location>
        <position position="212"/>
    </location>
</feature>
<dbReference type="HAMAP" id="MF_00401">
    <property type="entry name" value="Peroxiredoxin"/>
    <property type="match status" value="1"/>
</dbReference>
<evidence type="ECO:0000256" key="6">
    <source>
        <dbReference type="ARBA" id="ARBA00023284"/>
    </source>
</evidence>
<evidence type="ECO:0000256" key="5">
    <source>
        <dbReference type="ARBA" id="ARBA00023002"/>
    </source>
</evidence>
<keyword evidence="12" id="KW-1185">Reference proteome</keyword>
<evidence type="ECO:0000259" key="10">
    <source>
        <dbReference type="PROSITE" id="PS51352"/>
    </source>
</evidence>
<proteinExistence type="inferred from homology"/>
<feature type="active site" description="Cysteine sulfenic acid (-SOH) intermediate" evidence="9">
    <location>
        <position position="51"/>
    </location>
</feature>
<dbReference type="PIRSF" id="PIRSF000239">
    <property type="entry name" value="AHPC"/>
    <property type="match status" value="1"/>
</dbReference>
<dbReference type="InterPro" id="IPR036249">
    <property type="entry name" value="Thioredoxin-like_sf"/>
</dbReference>
<reference evidence="11 12" key="1">
    <citation type="journal article" date="2020" name="Microorganisms">
        <title>Osmotic Adaptation and Compatible Solute Biosynthesis of Phototrophic Bacteria as Revealed from Genome Analyses.</title>
        <authorList>
            <person name="Imhoff J.F."/>
            <person name="Rahn T."/>
            <person name="Kunzel S."/>
            <person name="Keller A."/>
            <person name="Neulinger S.C."/>
        </authorList>
    </citation>
    <scope>NUCLEOTIDE SEQUENCE [LARGE SCALE GENOMIC DNA]</scope>
    <source>
        <strain evidence="11 12">DSM 15116</strain>
    </source>
</reference>
<dbReference type="GO" id="GO:0140824">
    <property type="term" value="F:thioredoxin-dependent peroxiredoxin activity"/>
    <property type="evidence" value="ECO:0007669"/>
    <property type="project" value="UniProtKB-EC"/>
</dbReference>
<dbReference type="InterPro" id="IPR050217">
    <property type="entry name" value="Peroxiredoxin"/>
</dbReference>
<evidence type="ECO:0000256" key="1">
    <source>
        <dbReference type="ARBA" id="ARBA00009796"/>
    </source>
</evidence>
<keyword evidence="2 9" id="KW-0963">Cytoplasm</keyword>
<dbReference type="RefSeq" id="WP_200259401.1">
    <property type="nucleotide sequence ID" value="NZ_NRSH01000088.1"/>
</dbReference>
<dbReference type="InterPro" id="IPR024706">
    <property type="entry name" value="Peroxiredoxin_AhpC-typ"/>
</dbReference>
<dbReference type="EMBL" id="NRSH01000088">
    <property type="protein sequence ID" value="MBK1727005.1"/>
    <property type="molecule type" value="Genomic_DNA"/>
</dbReference>
<feature type="binding site" evidence="9">
    <location>
        <position position="127"/>
    </location>
    <ligand>
        <name>substrate</name>
    </ligand>
</feature>
<evidence type="ECO:0000256" key="2">
    <source>
        <dbReference type="ARBA" id="ARBA00022490"/>
    </source>
</evidence>
<evidence type="ECO:0000313" key="11">
    <source>
        <dbReference type="EMBL" id="MBK1727005.1"/>
    </source>
</evidence>
<dbReference type="EC" id="1.11.1.24" evidence="9"/>
<dbReference type="InterPro" id="IPR000866">
    <property type="entry name" value="AhpC/TSA"/>
</dbReference>
<sequence>MESTTTAPPMMGQKFPEMEVNTTHGTLRLPDAYRGKWLVLFSHPGDFTPVCTTEFVSFQRYYDQFRELGAELLGHSVDQVFSHIKWSEWIGERLDTEIQFPIIADDRGVVADKLGLIHPEKGSNSVRGVFLIDPEGTFRAILYYPQELGRNIEEILRMVRGFQASDQNGVALPANWPNNELINDCGIIPPAADVETARQRPQQYDSFDWWFCYRSI</sequence>
<comment type="similarity">
    <text evidence="1">Belongs to the peroxiredoxin family. AhpC/Prx1 subfamily.</text>
</comment>
<feature type="disulfide bond" description="Interchain (with Cys-212); in linked form" evidence="9">
    <location>
        <position position="51"/>
    </location>
</feature>
<comment type="miscellaneous">
    <text evidence="9">The active site is a conserved redox-active cysteine residue, the peroxidatic cysteine (C(P)), which makes the nucleophilic attack on the peroxide substrate. The peroxide oxidizes the C(P)-SH to cysteine sulfenic acid (C(P)-SOH), which then reacts with another cysteine residue, the resolving cysteine (C(R)), to form a disulfide bridge. The disulfide is subsequently reduced by an appropriate electron donor to complete the catalytic cycle. Although the primary sequence of this enzyme is similar to those of the 1-Cys Prx6 enzymes, its catalytic properties resemble those of the typical 2-Cys Prxs and C(R) is provided by the other dimeric subunit to form an intersubunit disulfide. The disulfide is subsequently reduced by thioredoxin.</text>
</comment>
<dbReference type="Pfam" id="PF00578">
    <property type="entry name" value="AhpC-TSA"/>
    <property type="match status" value="1"/>
</dbReference>
<dbReference type="NCBIfam" id="NF009668">
    <property type="entry name" value="PRK13189.1"/>
    <property type="match status" value="1"/>
</dbReference>
<comment type="subcellular location">
    <subcellularLocation>
        <location evidence="9">Cytoplasm</location>
    </subcellularLocation>
</comment>
<dbReference type="Gene3D" id="3.40.30.10">
    <property type="entry name" value="Glutaredoxin"/>
    <property type="match status" value="1"/>
</dbReference>
<comment type="subunit">
    <text evidence="9">Homodecamer. Pentamer of dimers that assemble into a ring structure.</text>
</comment>
<comment type="caution">
    <text evidence="9">Lacks conserved residue(s) required for the propagation of feature annotation.</text>
</comment>
<dbReference type="InterPro" id="IPR013766">
    <property type="entry name" value="Thioredoxin_domain"/>
</dbReference>
<comment type="similarity">
    <text evidence="7 9">Belongs to the peroxiredoxin family. Prx6 subfamily.</text>
</comment>
<comment type="catalytic activity">
    <reaction evidence="9">
        <text>a hydroperoxide + [thioredoxin]-dithiol = an alcohol + [thioredoxin]-disulfide + H2O</text>
        <dbReference type="Rhea" id="RHEA:62620"/>
        <dbReference type="Rhea" id="RHEA-COMP:10698"/>
        <dbReference type="Rhea" id="RHEA-COMP:10700"/>
        <dbReference type="ChEBI" id="CHEBI:15377"/>
        <dbReference type="ChEBI" id="CHEBI:29950"/>
        <dbReference type="ChEBI" id="CHEBI:30879"/>
        <dbReference type="ChEBI" id="CHEBI:35924"/>
        <dbReference type="ChEBI" id="CHEBI:50058"/>
        <dbReference type="EC" id="1.11.1.24"/>
    </reaction>
</comment>
<keyword evidence="5 9" id="KW-0560">Oxidoreductase</keyword>
<evidence type="ECO:0000256" key="3">
    <source>
        <dbReference type="ARBA" id="ARBA00022559"/>
    </source>
</evidence>
<dbReference type="Proteomes" id="UP000738126">
    <property type="component" value="Unassembled WGS sequence"/>
</dbReference>
<dbReference type="InterPro" id="IPR045020">
    <property type="entry name" value="PRX_1cys"/>
</dbReference>
<protein>
    <recommendedName>
        <fullName evidence="9">Peroxiredoxin</fullName>
        <ecNumber evidence="9">1.11.1.24</ecNumber>
    </recommendedName>
    <alternativeName>
        <fullName evidence="9">Thioredoxin peroxidase</fullName>
    </alternativeName>
    <alternativeName>
        <fullName evidence="9">Thioredoxin-dependent peroxiredoxin</fullName>
    </alternativeName>
</protein>
<dbReference type="PROSITE" id="PS51352">
    <property type="entry name" value="THIOREDOXIN_2"/>
    <property type="match status" value="1"/>
</dbReference>
<name>A0ABS1E5Q2_9GAMM</name>
<dbReference type="InterPro" id="IPR019479">
    <property type="entry name" value="Peroxiredoxin_C"/>
</dbReference>
<dbReference type="SUPFAM" id="SSF52833">
    <property type="entry name" value="Thioredoxin-like"/>
    <property type="match status" value="1"/>
</dbReference>
<dbReference type="Pfam" id="PF10417">
    <property type="entry name" value="1-cysPrx_C"/>
    <property type="match status" value="1"/>
</dbReference>
<comment type="function">
    <text evidence="8 9">Thiol-specific peroxidase that catalyzes the reduction of hydrogen peroxide and organic hydroperoxides to water and alcohols, respectively. Plays a role in cell protection against oxidative stress by detoxifying peroxides.</text>
</comment>
<dbReference type="PANTHER" id="PTHR10681:SF128">
    <property type="entry name" value="THIOREDOXIN-DEPENDENT PEROXIDE REDUCTASE, MITOCHONDRIAL"/>
    <property type="match status" value="1"/>
</dbReference>
<evidence type="ECO:0000256" key="9">
    <source>
        <dbReference type="HAMAP-Rule" id="MF_00401"/>
    </source>
</evidence>
<keyword evidence="4 9" id="KW-0049">Antioxidant</keyword>
<dbReference type="Gene3D" id="3.30.1020.10">
    <property type="entry name" value="Antioxidant, Horf6, Chain A, domain2"/>
    <property type="match status" value="1"/>
</dbReference>
<keyword evidence="6 9" id="KW-0676">Redox-active center</keyword>
<dbReference type="InterPro" id="IPR022915">
    <property type="entry name" value="Peroxiredoxin_TDXH"/>
</dbReference>
<gene>
    <name evidence="11" type="ORF">CKO13_08210</name>
</gene>
<dbReference type="PANTHER" id="PTHR10681">
    <property type="entry name" value="THIOREDOXIN PEROXIDASE"/>
    <property type="match status" value="1"/>
</dbReference>
<keyword evidence="9" id="KW-1015">Disulfide bond</keyword>
<comment type="caution">
    <text evidence="11">The sequence shown here is derived from an EMBL/GenBank/DDBJ whole genome shotgun (WGS) entry which is preliminary data.</text>
</comment>
<evidence type="ECO:0000313" key="12">
    <source>
        <dbReference type="Proteomes" id="UP000738126"/>
    </source>
</evidence>